<gene>
    <name evidence="2" type="ORF">FFLO_01892</name>
</gene>
<dbReference type="EMBL" id="JABELV010000028">
    <property type="protein sequence ID" value="KAG7562625.1"/>
    <property type="molecule type" value="Genomic_DNA"/>
</dbReference>
<proteinExistence type="predicted"/>
<comment type="caution">
    <text evidence="2">The sequence shown here is derived from an EMBL/GenBank/DDBJ whole genome shotgun (WGS) entry which is preliminary data.</text>
</comment>
<dbReference type="AlphaFoldDB" id="A0A8K0NSB0"/>
<accession>A0A8K0NSB0</accession>
<sequence length="360" mass="40530">MPGLERSPRPVTISSTPLRPLPAGRALYERHQDKKAALRRKRSALYHLRFLPRDAIMSSTSSDLTPPSPQSDQISLMGDNEPPPIPQQVLDSALHPFWSDPSLQDVCPMMEGPEYPYLNNHNLLRDDIMDLMRRLGPTEKPSIRIFSRHRGEAEYVSCNFQPDPYDTSTEHPLFSGLVDYAMYWMQKARDAVPQNMVLVIEVKPGELSTGQVYAVDRQVRARANAAYENGVNKHFYLIGWIGYSFRPYYWCQGDPGSVVPADIDPSRRPGIMRPSDSDLVHSKTFQYPGPQLSLWRDIRDPANQRLLQQVIKDATRACDGMGPEFPEMYGAPCETVSMMSKGESLESGGSTGTAQDISQE</sequence>
<keyword evidence="3" id="KW-1185">Reference proteome</keyword>
<feature type="region of interest" description="Disordered" evidence="1">
    <location>
        <begin position="58"/>
        <end position="80"/>
    </location>
</feature>
<feature type="compositionally biased region" description="Low complexity" evidence="1">
    <location>
        <begin position="58"/>
        <end position="73"/>
    </location>
</feature>
<protein>
    <submittedName>
        <fullName evidence="2">Uncharacterized protein</fullName>
    </submittedName>
</protein>
<evidence type="ECO:0000313" key="2">
    <source>
        <dbReference type="EMBL" id="KAG7562625.1"/>
    </source>
</evidence>
<evidence type="ECO:0000313" key="3">
    <source>
        <dbReference type="Proteomes" id="UP000812966"/>
    </source>
</evidence>
<feature type="region of interest" description="Disordered" evidence="1">
    <location>
        <begin position="1"/>
        <end position="24"/>
    </location>
</feature>
<evidence type="ECO:0000256" key="1">
    <source>
        <dbReference type="SAM" id="MobiDB-lite"/>
    </source>
</evidence>
<reference evidence="2" key="1">
    <citation type="submission" date="2020-04" db="EMBL/GenBank/DDBJ databases">
        <title>Analysis of mating type loci in Filobasidium floriforme.</title>
        <authorList>
            <person name="Nowrousian M."/>
        </authorList>
    </citation>
    <scope>NUCLEOTIDE SEQUENCE</scope>
    <source>
        <strain evidence="2">CBS 6242</strain>
    </source>
</reference>
<organism evidence="2 3">
    <name type="scientific">Filobasidium floriforme</name>
    <dbReference type="NCBI Taxonomy" id="5210"/>
    <lineage>
        <taxon>Eukaryota</taxon>
        <taxon>Fungi</taxon>
        <taxon>Dikarya</taxon>
        <taxon>Basidiomycota</taxon>
        <taxon>Agaricomycotina</taxon>
        <taxon>Tremellomycetes</taxon>
        <taxon>Filobasidiales</taxon>
        <taxon>Filobasidiaceae</taxon>
        <taxon>Filobasidium</taxon>
    </lineage>
</organism>
<name>A0A8K0NSB0_9TREE</name>
<feature type="region of interest" description="Disordered" evidence="1">
    <location>
        <begin position="340"/>
        <end position="360"/>
    </location>
</feature>
<dbReference type="Proteomes" id="UP000812966">
    <property type="component" value="Unassembled WGS sequence"/>
</dbReference>